<dbReference type="GO" id="GO:0008652">
    <property type="term" value="P:amino acid biosynthetic process"/>
    <property type="evidence" value="ECO:0007669"/>
    <property type="project" value="UniProtKB-KW"/>
</dbReference>
<keyword evidence="11" id="KW-0479">Metal-binding</keyword>
<evidence type="ECO:0000256" key="9">
    <source>
        <dbReference type="ARBA" id="ARBA00023141"/>
    </source>
</evidence>
<comment type="caution">
    <text evidence="11">Lacks conserved residue(s) required for the propagation of feature annotation.</text>
</comment>
<keyword evidence="7 11" id="KW-0418">Kinase</keyword>
<dbReference type="GO" id="GO:0004765">
    <property type="term" value="F:shikimate kinase activity"/>
    <property type="evidence" value="ECO:0007669"/>
    <property type="project" value="UniProtKB-UniRule"/>
</dbReference>
<dbReference type="SUPFAM" id="SSF52540">
    <property type="entry name" value="P-loop containing nucleoside triphosphate hydrolases"/>
    <property type="match status" value="1"/>
</dbReference>
<protein>
    <recommendedName>
        <fullName evidence="3 11">Shikimate kinase</fullName>
        <shortName evidence="11">SK</shortName>
        <ecNumber evidence="3 11">2.7.1.71</ecNumber>
    </recommendedName>
</protein>
<keyword evidence="8 11" id="KW-0067">ATP-binding</keyword>
<keyword evidence="11" id="KW-0963">Cytoplasm</keyword>
<sequence length="180" mass="19942">MHRLKKTVVMIGMMGSGKTAVGTALARALGVPFIDSDHEIERASTLSIPEIFERHGEPFFRDREAEVIARLLDGEPGILSTGGGAFMSERNRQTISERGVALWIRADAELLWTRVRHKDTRPLLRTPDPKATLLEFIEKRDPVYALADLVVDAEPGISIEEMAQKSIGVLATRPDVLETL</sequence>
<dbReference type="GO" id="GO:0000287">
    <property type="term" value="F:magnesium ion binding"/>
    <property type="evidence" value="ECO:0007669"/>
    <property type="project" value="UniProtKB-UniRule"/>
</dbReference>
<dbReference type="Proteomes" id="UP000318590">
    <property type="component" value="Unassembled WGS sequence"/>
</dbReference>
<dbReference type="GO" id="GO:0005524">
    <property type="term" value="F:ATP binding"/>
    <property type="evidence" value="ECO:0007669"/>
    <property type="project" value="UniProtKB-UniRule"/>
</dbReference>
<comment type="catalytic activity">
    <reaction evidence="10 11">
        <text>shikimate + ATP = 3-phosphoshikimate + ADP + H(+)</text>
        <dbReference type="Rhea" id="RHEA:13121"/>
        <dbReference type="ChEBI" id="CHEBI:15378"/>
        <dbReference type="ChEBI" id="CHEBI:30616"/>
        <dbReference type="ChEBI" id="CHEBI:36208"/>
        <dbReference type="ChEBI" id="CHEBI:145989"/>
        <dbReference type="ChEBI" id="CHEBI:456216"/>
        <dbReference type="EC" id="2.7.1.71"/>
    </reaction>
</comment>
<feature type="binding site" evidence="11">
    <location>
        <position position="61"/>
    </location>
    <ligand>
        <name>substrate</name>
    </ligand>
</feature>
<comment type="caution">
    <text evidence="12">The sequence shown here is derived from an EMBL/GenBank/DDBJ whole genome shotgun (WGS) entry which is preliminary data.</text>
</comment>
<evidence type="ECO:0000256" key="6">
    <source>
        <dbReference type="ARBA" id="ARBA00022741"/>
    </source>
</evidence>
<dbReference type="UniPathway" id="UPA00053">
    <property type="reaction ID" value="UER00088"/>
</dbReference>
<dbReference type="GO" id="GO:0009423">
    <property type="term" value="P:chorismate biosynthetic process"/>
    <property type="evidence" value="ECO:0007669"/>
    <property type="project" value="UniProtKB-UniRule"/>
</dbReference>
<proteinExistence type="inferred from homology"/>
<dbReference type="PRINTS" id="PR01100">
    <property type="entry name" value="SHIKIMTKNASE"/>
</dbReference>
<dbReference type="HAMAP" id="MF_00109">
    <property type="entry name" value="Shikimate_kinase"/>
    <property type="match status" value="1"/>
</dbReference>
<dbReference type="RefSeq" id="WP_142834169.1">
    <property type="nucleotide sequence ID" value="NZ_VFSV01000009.1"/>
</dbReference>
<evidence type="ECO:0000313" key="13">
    <source>
        <dbReference type="Proteomes" id="UP000318590"/>
    </source>
</evidence>
<comment type="subunit">
    <text evidence="11">Monomer.</text>
</comment>
<comment type="subcellular location">
    <subcellularLocation>
        <location evidence="11">Cytoplasm</location>
    </subcellularLocation>
</comment>
<keyword evidence="5 11" id="KW-0808">Transferase</keyword>
<dbReference type="InterPro" id="IPR000623">
    <property type="entry name" value="Shikimate_kinase/TSH1"/>
</dbReference>
<keyword evidence="4 11" id="KW-0028">Amino-acid biosynthesis</keyword>
<dbReference type="InterPro" id="IPR031322">
    <property type="entry name" value="Shikimate/glucono_kinase"/>
</dbReference>
<organism evidence="12 13">
    <name type="scientific">Palleronia caenipelagi</name>
    <dbReference type="NCBI Taxonomy" id="2489174"/>
    <lineage>
        <taxon>Bacteria</taxon>
        <taxon>Pseudomonadati</taxon>
        <taxon>Pseudomonadota</taxon>
        <taxon>Alphaproteobacteria</taxon>
        <taxon>Rhodobacterales</taxon>
        <taxon>Roseobacteraceae</taxon>
        <taxon>Palleronia</taxon>
    </lineage>
</organism>
<keyword evidence="9 11" id="KW-0057">Aromatic amino acid biosynthesis</keyword>
<evidence type="ECO:0000256" key="8">
    <source>
        <dbReference type="ARBA" id="ARBA00022840"/>
    </source>
</evidence>
<evidence type="ECO:0000256" key="4">
    <source>
        <dbReference type="ARBA" id="ARBA00022605"/>
    </source>
</evidence>
<evidence type="ECO:0000256" key="5">
    <source>
        <dbReference type="ARBA" id="ARBA00022679"/>
    </source>
</evidence>
<feature type="binding site" evidence="11">
    <location>
        <position position="140"/>
    </location>
    <ligand>
        <name>substrate</name>
    </ligand>
</feature>
<evidence type="ECO:0000256" key="3">
    <source>
        <dbReference type="ARBA" id="ARBA00012154"/>
    </source>
</evidence>
<dbReference type="Pfam" id="PF01202">
    <property type="entry name" value="SKI"/>
    <property type="match status" value="1"/>
</dbReference>
<dbReference type="PANTHER" id="PTHR21087">
    <property type="entry name" value="SHIKIMATE KINASE"/>
    <property type="match status" value="1"/>
</dbReference>
<dbReference type="NCBIfam" id="NF010552">
    <property type="entry name" value="PRK13946.1"/>
    <property type="match status" value="1"/>
</dbReference>
<dbReference type="EC" id="2.7.1.71" evidence="3 11"/>
<dbReference type="InterPro" id="IPR027417">
    <property type="entry name" value="P-loop_NTPase"/>
</dbReference>
<comment type="function">
    <text evidence="11">Catalyzes the specific phosphorylation of the 3-hydroxyl group of shikimic acid using ATP as a cosubstrate.</text>
</comment>
<evidence type="ECO:0000256" key="2">
    <source>
        <dbReference type="ARBA" id="ARBA00006997"/>
    </source>
</evidence>
<evidence type="ECO:0000256" key="10">
    <source>
        <dbReference type="ARBA" id="ARBA00048567"/>
    </source>
</evidence>
<dbReference type="Gene3D" id="3.40.50.300">
    <property type="entry name" value="P-loop containing nucleotide triphosphate hydrolases"/>
    <property type="match status" value="1"/>
</dbReference>
<evidence type="ECO:0000313" key="12">
    <source>
        <dbReference type="EMBL" id="TRD21863.1"/>
    </source>
</evidence>
<dbReference type="InterPro" id="IPR023000">
    <property type="entry name" value="Shikimate_kinase_CS"/>
</dbReference>
<evidence type="ECO:0000256" key="1">
    <source>
        <dbReference type="ARBA" id="ARBA00004842"/>
    </source>
</evidence>
<evidence type="ECO:0000256" key="11">
    <source>
        <dbReference type="HAMAP-Rule" id="MF_00109"/>
    </source>
</evidence>
<dbReference type="OrthoDB" id="9800332at2"/>
<reference evidence="12 13" key="1">
    <citation type="submission" date="2019-06" db="EMBL/GenBank/DDBJ databases">
        <title>Paenimaribius caenipelagi gen. nov., sp. nov., isolated from a tidal flat.</title>
        <authorList>
            <person name="Yoon J.-H."/>
        </authorList>
    </citation>
    <scope>NUCLEOTIDE SEQUENCE [LARGE SCALE GENOMIC DNA]</scope>
    <source>
        <strain evidence="12 13">JBTF-M29</strain>
    </source>
</reference>
<evidence type="ECO:0000256" key="7">
    <source>
        <dbReference type="ARBA" id="ARBA00022777"/>
    </source>
</evidence>
<dbReference type="PROSITE" id="PS01128">
    <property type="entry name" value="SHIKIMATE_KINASE"/>
    <property type="match status" value="1"/>
</dbReference>
<keyword evidence="13" id="KW-1185">Reference proteome</keyword>
<dbReference type="PANTHER" id="PTHR21087:SF16">
    <property type="entry name" value="SHIKIMATE KINASE 1, CHLOROPLASTIC"/>
    <property type="match status" value="1"/>
</dbReference>
<accession>A0A547Q663</accession>
<gene>
    <name evidence="11" type="primary">aroK</name>
    <name evidence="12" type="ORF">FEV53_07370</name>
</gene>
<keyword evidence="11" id="KW-0460">Magnesium</keyword>
<keyword evidence="6 11" id="KW-0547">Nucleotide-binding</keyword>
<feature type="binding site" evidence="11">
    <location>
        <position position="83"/>
    </location>
    <ligand>
        <name>substrate</name>
    </ligand>
</feature>
<dbReference type="GO" id="GO:0005829">
    <property type="term" value="C:cytosol"/>
    <property type="evidence" value="ECO:0007669"/>
    <property type="project" value="TreeGrafter"/>
</dbReference>
<dbReference type="AlphaFoldDB" id="A0A547Q663"/>
<feature type="binding site" evidence="11">
    <location>
        <position position="19"/>
    </location>
    <ligand>
        <name>Mg(2+)</name>
        <dbReference type="ChEBI" id="CHEBI:18420"/>
    </ligand>
</feature>
<comment type="pathway">
    <text evidence="1 11">Metabolic intermediate biosynthesis; chorismate biosynthesis; chorismate from D-erythrose 4-phosphate and phosphoenolpyruvate: step 5/7.</text>
</comment>
<feature type="binding site" evidence="11">
    <location>
        <position position="121"/>
    </location>
    <ligand>
        <name>ATP</name>
        <dbReference type="ChEBI" id="CHEBI:30616"/>
    </ligand>
</feature>
<comment type="cofactor">
    <cofactor evidence="11">
        <name>Mg(2+)</name>
        <dbReference type="ChEBI" id="CHEBI:18420"/>
    </cofactor>
    <text evidence="11">Binds 1 Mg(2+) ion per subunit.</text>
</comment>
<feature type="binding site" evidence="11">
    <location>
        <begin position="15"/>
        <end position="20"/>
    </location>
    <ligand>
        <name>ATP</name>
        <dbReference type="ChEBI" id="CHEBI:30616"/>
    </ligand>
</feature>
<name>A0A547Q663_9RHOB</name>
<feature type="binding site" evidence="11">
    <location>
        <position position="37"/>
    </location>
    <ligand>
        <name>substrate</name>
    </ligand>
</feature>
<dbReference type="EMBL" id="VFSV01000009">
    <property type="protein sequence ID" value="TRD21863.1"/>
    <property type="molecule type" value="Genomic_DNA"/>
</dbReference>
<dbReference type="GO" id="GO:0009073">
    <property type="term" value="P:aromatic amino acid family biosynthetic process"/>
    <property type="evidence" value="ECO:0007669"/>
    <property type="project" value="UniProtKB-KW"/>
</dbReference>
<comment type="similarity">
    <text evidence="2 11">Belongs to the shikimate kinase family.</text>
</comment>
<dbReference type="CDD" id="cd00464">
    <property type="entry name" value="SK"/>
    <property type="match status" value="1"/>
</dbReference>